<sequence length="279" mass="31145">MSSISDSVSLLSPGSGSDRSREDGSSQSTSCERGQFGGEGRIPTEATTEVREDPLEELAESNWLVKARYEWVAEDDGFFKVAVKQAGRSHFYIDDRRTMFPFYWTNNPWRYKGMMMEELSRAAREVVDVMMQFNDKMPTKGLVRVYDSIHPIFDIKGHMAQMGKKNLNPFQALRKEKATRLKAAGSTEVPNLLGRRKDVKKVRVALLGSGSSSGENGPKAGLIELLETIVRRDIEINLSETIVNSIDIMELNALVKAVVEFSNMTLILGVGWGLCTRGN</sequence>
<protein>
    <submittedName>
        <fullName evidence="2">Uncharacterized protein</fullName>
    </submittedName>
</protein>
<evidence type="ECO:0000256" key="1">
    <source>
        <dbReference type="SAM" id="MobiDB-lite"/>
    </source>
</evidence>
<dbReference type="EMBL" id="CP039355">
    <property type="protein sequence ID" value="QCE15187.1"/>
    <property type="molecule type" value="Genomic_DNA"/>
</dbReference>
<reference evidence="2 3" key="1">
    <citation type="submission" date="2019-04" db="EMBL/GenBank/DDBJ databases">
        <title>An improved genome assembly and genetic linkage map for asparagus bean, Vigna unguiculata ssp. sesquipedialis.</title>
        <authorList>
            <person name="Xia Q."/>
            <person name="Zhang R."/>
            <person name="Dong Y."/>
        </authorList>
    </citation>
    <scope>NUCLEOTIDE SEQUENCE [LARGE SCALE GENOMIC DNA]</scope>
    <source>
        <tissue evidence="2">Leaf</tissue>
    </source>
</reference>
<organism evidence="2 3">
    <name type="scientific">Vigna unguiculata</name>
    <name type="common">Cowpea</name>
    <dbReference type="NCBI Taxonomy" id="3917"/>
    <lineage>
        <taxon>Eukaryota</taxon>
        <taxon>Viridiplantae</taxon>
        <taxon>Streptophyta</taxon>
        <taxon>Embryophyta</taxon>
        <taxon>Tracheophyta</taxon>
        <taxon>Spermatophyta</taxon>
        <taxon>Magnoliopsida</taxon>
        <taxon>eudicotyledons</taxon>
        <taxon>Gunneridae</taxon>
        <taxon>Pentapetalae</taxon>
        <taxon>rosids</taxon>
        <taxon>fabids</taxon>
        <taxon>Fabales</taxon>
        <taxon>Fabaceae</taxon>
        <taxon>Papilionoideae</taxon>
        <taxon>50 kb inversion clade</taxon>
        <taxon>NPAAA clade</taxon>
        <taxon>indigoferoid/millettioid clade</taxon>
        <taxon>Phaseoleae</taxon>
        <taxon>Vigna</taxon>
    </lineage>
</organism>
<accession>A0A4D6NTW1</accession>
<keyword evidence="3" id="KW-1185">Reference proteome</keyword>
<proteinExistence type="predicted"/>
<evidence type="ECO:0000313" key="2">
    <source>
        <dbReference type="EMBL" id="QCE15187.1"/>
    </source>
</evidence>
<feature type="region of interest" description="Disordered" evidence="1">
    <location>
        <begin position="1"/>
        <end position="51"/>
    </location>
</feature>
<dbReference type="Proteomes" id="UP000501690">
    <property type="component" value="Linkage Group LG11"/>
</dbReference>
<feature type="compositionally biased region" description="Low complexity" evidence="1">
    <location>
        <begin position="1"/>
        <end position="17"/>
    </location>
</feature>
<evidence type="ECO:0000313" key="3">
    <source>
        <dbReference type="Proteomes" id="UP000501690"/>
    </source>
</evidence>
<gene>
    <name evidence="2" type="ORF">DEO72_LG11g2196</name>
</gene>
<dbReference type="AlphaFoldDB" id="A0A4D6NTW1"/>
<name>A0A4D6NTW1_VIGUN</name>